<dbReference type="Gene3D" id="1.20.1250.20">
    <property type="entry name" value="MFS general substrate transporter like domains"/>
    <property type="match status" value="2"/>
</dbReference>
<dbReference type="InterPro" id="IPR036259">
    <property type="entry name" value="MFS_trans_sf"/>
</dbReference>
<gene>
    <name evidence="8" type="ORF">VTK73DRAFT_9376</name>
</gene>
<comment type="caution">
    <text evidence="8">The sequence shown here is derived from an EMBL/GenBank/DDBJ whole genome shotgun (WGS) entry which is preliminary data.</text>
</comment>
<evidence type="ECO:0000313" key="8">
    <source>
        <dbReference type="EMBL" id="KAL1851690.1"/>
    </source>
</evidence>
<keyword evidence="9" id="KW-1185">Reference proteome</keyword>
<evidence type="ECO:0000313" key="9">
    <source>
        <dbReference type="Proteomes" id="UP001586593"/>
    </source>
</evidence>
<dbReference type="InterPro" id="IPR011701">
    <property type="entry name" value="MFS"/>
</dbReference>
<dbReference type="PROSITE" id="PS50850">
    <property type="entry name" value="MFS"/>
    <property type="match status" value="1"/>
</dbReference>
<dbReference type="PANTHER" id="PTHR23501">
    <property type="entry name" value="MAJOR FACILITATOR SUPERFAMILY"/>
    <property type="match status" value="1"/>
</dbReference>
<dbReference type="CDD" id="cd17502">
    <property type="entry name" value="MFS_Azr1_MDR_like"/>
    <property type="match status" value="1"/>
</dbReference>
<comment type="subcellular location">
    <subcellularLocation>
        <location evidence="1">Membrane</location>
        <topology evidence="1">Multi-pass membrane protein</topology>
    </subcellularLocation>
</comment>
<keyword evidence="2 6" id="KW-0812">Transmembrane</keyword>
<dbReference type="EMBL" id="JAZHXJ010000773">
    <property type="protein sequence ID" value="KAL1851690.1"/>
    <property type="molecule type" value="Genomic_DNA"/>
</dbReference>
<feature type="transmembrane region" description="Helical" evidence="6">
    <location>
        <begin position="247"/>
        <end position="268"/>
    </location>
</feature>
<dbReference type="PANTHER" id="PTHR23501:SF153">
    <property type="entry name" value="AFLATOXIN EFFLUX PUMP, PUTATIVE-RELATED"/>
    <property type="match status" value="1"/>
</dbReference>
<evidence type="ECO:0000256" key="4">
    <source>
        <dbReference type="ARBA" id="ARBA00023136"/>
    </source>
</evidence>
<evidence type="ECO:0000256" key="6">
    <source>
        <dbReference type="SAM" id="Phobius"/>
    </source>
</evidence>
<feature type="transmembrane region" description="Helical" evidence="6">
    <location>
        <begin position="89"/>
        <end position="107"/>
    </location>
</feature>
<feature type="transmembrane region" description="Helical" evidence="6">
    <location>
        <begin position="144"/>
        <end position="165"/>
    </location>
</feature>
<sequence>MYSDRDQRATSRNDRSAPSDPVTDVEAAGSSRLDFEEEPRALSETMPAWKMVLVAAGVLMSMFLVALDRTIVSTAIPQITNDFHSLDDYGWYGSAYLLSCCALQLLFGKLFTLFSTKHTLFLSVLLFEVASAICGAAPNSVCFIIGRAIAGVGAAGIFAGAMTSMVHIVPLHHKPKLFAAMGSMQAVAQIGGPLIGGAFTTHVTWRWCFYINLPIGGMAMATILLFLDIPPHRPQADKPFQWKMAQLDIPGTILVASGAICTLLALQWGGQTYAWSDGRTIALLAVGGLCLAGFVALQLSFPQRATVPPRLFRNRSVAAAFFLFVFFNGSNFVLIYFIPNWFQAITHVSAAESGIRTIPLVASSVVGLIAGGVATTQLGYYVPCAVVGACLSSVGAGLISSWKPDSSEAAWVGYQILNGIGTGLVYQVPNLAIQTVLPKRDAPTGFAVALFGGLLFSSVFLSVGENVLANELVHKLSKLTNSTVDANDVYTSGATTLLDQLPEHLRPTGLRAYNASLQVVFQIGLALSCMCVPAACALEWKSVVAPWNRKSEGDDAEKGVGSASNGVSAEPSLRKR</sequence>
<feature type="region of interest" description="Disordered" evidence="5">
    <location>
        <begin position="1"/>
        <end position="39"/>
    </location>
</feature>
<feature type="transmembrane region" description="Helical" evidence="6">
    <location>
        <begin position="204"/>
        <end position="227"/>
    </location>
</feature>
<feature type="transmembrane region" description="Helical" evidence="6">
    <location>
        <begin position="119"/>
        <end position="138"/>
    </location>
</feature>
<feature type="region of interest" description="Disordered" evidence="5">
    <location>
        <begin position="551"/>
        <end position="576"/>
    </location>
</feature>
<evidence type="ECO:0000259" key="7">
    <source>
        <dbReference type="PROSITE" id="PS50850"/>
    </source>
</evidence>
<protein>
    <recommendedName>
        <fullName evidence="7">Major facilitator superfamily (MFS) profile domain-containing protein</fullName>
    </recommendedName>
</protein>
<organism evidence="8 9">
    <name type="scientific">Phialemonium thermophilum</name>
    <dbReference type="NCBI Taxonomy" id="223376"/>
    <lineage>
        <taxon>Eukaryota</taxon>
        <taxon>Fungi</taxon>
        <taxon>Dikarya</taxon>
        <taxon>Ascomycota</taxon>
        <taxon>Pezizomycotina</taxon>
        <taxon>Sordariomycetes</taxon>
        <taxon>Sordariomycetidae</taxon>
        <taxon>Cephalothecales</taxon>
        <taxon>Cephalothecaceae</taxon>
        <taxon>Phialemonium</taxon>
    </lineage>
</organism>
<evidence type="ECO:0000256" key="5">
    <source>
        <dbReference type="SAM" id="MobiDB-lite"/>
    </source>
</evidence>
<dbReference type="InterPro" id="IPR020846">
    <property type="entry name" value="MFS_dom"/>
</dbReference>
<dbReference type="Pfam" id="PF07690">
    <property type="entry name" value="MFS_1"/>
    <property type="match status" value="1"/>
</dbReference>
<keyword evidence="3 6" id="KW-1133">Transmembrane helix</keyword>
<name>A0ABR3W2Q0_9PEZI</name>
<feature type="transmembrane region" description="Helical" evidence="6">
    <location>
        <begin position="445"/>
        <end position="463"/>
    </location>
</feature>
<accession>A0ABR3W2Q0</accession>
<evidence type="ECO:0000256" key="1">
    <source>
        <dbReference type="ARBA" id="ARBA00004141"/>
    </source>
</evidence>
<evidence type="ECO:0000256" key="3">
    <source>
        <dbReference type="ARBA" id="ARBA00022989"/>
    </source>
</evidence>
<feature type="transmembrane region" description="Helical" evidence="6">
    <location>
        <begin position="320"/>
        <end position="342"/>
    </location>
</feature>
<reference evidence="8 9" key="1">
    <citation type="journal article" date="2024" name="Commun. Biol.">
        <title>Comparative genomic analysis of thermophilic fungi reveals convergent evolutionary adaptations and gene losses.</title>
        <authorList>
            <person name="Steindorff A.S."/>
            <person name="Aguilar-Pontes M.V."/>
            <person name="Robinson A.J."/>
            <person name="Andreopoulos B."/>
            <person name="LaButti K."/>
            <person name="Kuo A."/>
            <person name="Mondo S."/>
            <person name="Riley R."/>
            <person name="Otillar R."/>
            <person name="Haridas S."/>
            <person name="Lipzen A."/>
            <person name="Grimwood J."/>
            <person name="Schmutz J."/>
            <person name="Clum A."/>
            <person name="Reid I.D."/>
            <person name="Moisan M.C."/>
            <person name="Butler G."/>
            <person name="Nguyen T.T.M."/>
            <person name="Dewar K."/>
            <person name="Conant G."/>
            <person name="Drula E."/>
            <person name="Henrissat B."/>
            <person name="Hansel C."/>
            <person name="Singer S."/>
            <person name="Hutchinson M.I."/>
            <person name="de Vries R.P."/>
            <person name="Natvig D.O."/>
            <person name="Powell A.J."/>
            <person name="Tsang A."/>
            <person name="Grigoriev I.V."/>
        </authorList>
    </citation>
    <scope>NUCLEOTIDE SEQUENCE [LARGE SCALE GENOMIC DNA]</scope>
    <source>
        <strain evidence="8 9">ATCC 24622</strain>
    </source>
</reference>
<evidence type="ECO:0000256" key="2">
    <source>
        <dbReference type="ARBA" id="ARBA00022692"/>
    </source>
</evidence>
<feature type="transmembrane region" description="Helical" evidence="6">
    <location>
        <begin position="280"/>
        <end position="299"/>
    </location>
</feature>
<dbReference type="SUPFAM" id="SSF103473">
    <property type="entry name" value="MFS general substrate transporter"/>
    <property type="match status" value="1"/>
</dbReference>
<feature type="domain" description="Major facilitator superfamily (MFS) profile" evidence="7">
    <location>
        <begin position="54"/>
        <end position="511"/>
    </location>
</feature>
<proteinExistence type="predicted"/>
<dbReference type="Proteomes" id="UP001586593">
    <property type="component" value="Unassembled WGS sequence"/>
</dbReference>
<feature type="transmembrane region" description="Helical" evidence="6">
    <location>
        <begin position="380"/>
        <end position="399"/>
    </location>
</feature>
<keyword evidence="4 6" id="KW-0472">Membrane</keyword>
<feature type="transmembrane region" description="Helical" evidence="6">
    <location>
        <begin position="519"/>
        <end position="540"/>
    </location>
</feature>
<feature type="transmembrane region" description="Helical" evidence="6">
    <location>
        <begin position="48"/>
        <end position="67"/>
    </location>
</feature>
<feature type="transmembrane region" description="Helical" evidence="6">
    <location>
        <begin position="411"/>
        <end position="433"/>
    </location>
</feature>
<feature type="compositionally biased region" description="Basic and acidic residues" evidence="5">
    <location>
        <begin position="1"/>
        <end position="17"/>
    </location>
</feature>